<dbReference type="InterPro" id="IPR020568">
    <property type="entry name" value="Ribosomal_Su5_D2-typ_SF"/>
</dbReference>
<dbReference type="Pfam" id="PF02146">
    <property type="entry name" value="SIR2"/>
    <property type="match status" value="1"/>
</dbReference>
<dbReference type="InterPro" id="IPR026591">
    <property type="entry name" value="Sirtuin_cat_small_dom_sf"/>
</dbReference>
<evidence type="ECO:0000313" key="15">
    <source>
        <dbReference type="Proteomes" id="UP000677054"/>
    </source>
</evidence>
<name>A0A7R8X5U2_9CRUS</name>
<dbReference type="GO" id="GO:0008270">
    <property type="term" value="F:zinc ion binding"/>
    <property type="evidence" value="ECO:0007669"/>
    <property type="project" value="UniProtKB-UniRule"/>
</dbReference>
<dbReference type="PANTHER" id="PTHR16301">
    <property type="entry name" value="IMPACT-RELATED"/>
    <property type="match status" value="1"/>
</dbReference>
<feature type="binding site" evidence="9">
    <location>
        <position position="564"/>
    </location>
    <ligand>
        <name>substrate</name>
    </ligand>
</feature>
<accession>A0A7R8X5U2</accession>
<evidence type="ECO:0000256" key="1">
    <source>
        <dbReference type="ARBA" id="ARBA00004496"/>
    </source>
</evidence>
<dbReference type="Pfam" id="PF05773">
    <property type="entry name" value="RWD"/>
    <property type="match status" value="1"/>
</dbReference>
<comment type="domain">
    <text evidence="9">In contrast to class I sirtuins, class III sirtuins have only weak deacetylase activity. Difference in substrate specificity is probably due to a larger hydrophobic pocket with 2 residues (Tyr-561 and Arg-564) that bind to malonylated and succinylated substrates and define the specificity.</text>
</comment>
<evidence type="ECO:0000256" key="2">
    <source>
        <dbReference type="ARBA" id="ARBA00007665"/>
    </source>
</evidence>
<dbReference type="PROSITE" id="PS50908">
    <property type="entry name" value="RWD"/>
    <property type="match status" value="1"/>
</dbReference>
<comment type="catalytic activity">
    <reaction evidence="9">
        <text>N(6)-glutaryl-L-lysyl-[protein] + NAD(+) + H2O = 2''-O-glutaryl-ADP-D-ribose + nicotinamide + L-lysyl-[protein]</text>
        <dbReference type="Rhea" id="RHEA:47664"/>
        <dbReference type="Rhea" id="RHEA-COMP:9752"/>
        <dbReference type="Rhea" id="RHEA-COMP:11875"/>
        <dbReference type="ChEBI" id="CHEBI:15377"/>
        <dbReference type="ChEBI" id="CHEBI:17154"/>
        <dbReference type="ChEBI" id="CHEBI:29969"/>
        <dbReference type="ChEBI" id="CHEBI:57540"/>
        <dbReference type="ChEBI" id="CHEBI:87828"/>
        <dbReference type="ChEBI" id="CHEBI:87829"/>
    </reaction>
</comment>
<dbReference type="Gene3D" id="3.10.110.10">
    <property type="entry name" value="Ubiquitin Conjugating Enzyme"/>
    <property type="match status" value="1"/>
</dbReference>
<keyword evidence="9 10" id="KW-0862">Zinc</keyword>
<keyword evidence="9 10" id="KW-0479">Metal-binding</keyword>
<evidence type="ECO:0000256" key="5">
    <source>
        <dbReference type="ARBA" id="ARBA00022679"/>
    </source>
</evidence>
<dbReference type="HAMAP" id="MF_01121">
    <property type="entry name" value="Sirtuin_ClassIII"/>
    <property type="match status" value="1"/>
</dbReference>
<evidence type="ECO:0000259" key="13">
    <source>
        <dbReference type="PROSITE" id="PS50908"/>
    </source>
</evidence>
<dbReference type="SUPFAM" id="SSF54211">
    <property type="entry name" value="Ribosomal protein S5 domain 2-like"/>
    <property type="match status" value="1"/>
</dbReference>
<dbReference type="EMBL" id="CAJPEV010000094">
    <property type="protein sequence ID" value="CAG0880458.1"/>
    <property type="molecule type" value="Genomic_DNA"/>
</dbReference>
<dbReference type="GO" id="GO:0034979">
    <property type="term" value="F:NAD-dependent protein lysine deacetylase activity"/>
    <property type="evidence" value="ECO:0007669"/>
    <property type="project" value="UniProtKB-UniRule"/>
</dbReference>
<dbReference type="PROSITE" id="PS50305">
    <property type="entry name" value="SIRTUIN"/>
    <property type="match status" value="1"/>
</dbReference>
<sequence length="792" mass="87669">MMSVFSKTEVGTVKRILDDDSGSDDEKTPAKVIKSVGAAEKPTDLLTGSDKSLQKKEDGERSIGTLSKNYLLGLIKPKIQLKKHTGSTSQLQNCSEVEHPRQKLCENSQNLLPTTLPSSSLDLQSDPPQFQKAVNGEMEDKEGSGKESNIVDSDVNHVNEAFQIGLDTSRHKYNANGLFKGKADEVEALSSIYGKDFTVEDESTQTYSISICCSGNDRNLRDLEASLQFSFPAEYPSKAPPDYQLSCPWLRGDKKQTLCCQLEEIYWSVILHVLTINENPGESIIYMWVQKIEEFLSERQREEEDTILAKKMSSLLKEESLQEEKVVDFSDCPPITHGGVIVDRKSTFQAHLVQVTSLHQVKQVFRKLLENRKIADATHNIYAYRIFDTQKKSFVQDCDDDGETHAGSRVLHLLQIIEARDVLVVVSRWYGGTLLGPDRFKHINNAARMVLQIAGFIPESSSPSKKKGKLRVRSIGSILAAATTMSAKAKIQQRPSSDMAAFREVFQKSQKVVVLTGAGVSAESGVPTFRGPGGYWRMYQAPELASPMAFRGNPSLVWEFYHYRRELMASKEPNPAHIAIAECEKRLQKEGRDLVVITQNIDGLHARAGSSNIIELHGNLFKTKCLECGEVAVNTDSPICPALEGKGVFFNPESAMHNMEGVLDRLPDPDAPDARIPEIQLPRCKKQACGGLLRPYVVWFGEALDPQVLDAAHATLDTCDLCLVVGTSSVVYPAAMFAPQVARRGIPVAEFNIEPTPATHSFGSMRTDAPRGLGSLNRRAVLSSRSLRDVLM</sequence>
<dbReference type="CDD" id="cd23821">
    <property type="entry name" value="RWD_IMPACT"/>
    <property type="match status" value="1"/>
</dbReference>
<comment type="cofactor">
    <cofactor evidence="9">
        <name>Zn(2+)</name>
        <dbReference type="ChEBI" id="CHEBI:29105"/>
    </cofactor>
    <text evidence="9">Binds 1 zinc ion per subunit.</text>
</comment>
<evidence type="ECO:0000256" key="4">
    <source>
        <dbReference type="ARBA" id="ARBA00022491"/>
    </source>
</evidence>
<evidence type="ECO:0000256" key="6">
    <source>
        <dbReference type="ARBA" id="ARBA00022845"/>
    </source>
</evidence>
<evidence type="ECO:0000256" key="7">
    <source>
        <dbReference type="ARBA" id="ARBA00023016"/>
    </source>
</evidence>
<dbReference type="GO" id="GO:0006446">
    <property type="term" value="P:regulation of translational initiation"/>
    <property type="evidence" value="ECO:0007669"/>
    <property type="project" value="TreeGrafter"/>
</dbReference>
<comment type="subcellular location">
    <subcellularLocation>
        <location evidence="1">Cytoplasm</location>
    </subcellularLocation>
    <subcellularLocation>
        <location evidence="9">Mitochondrion</location>
    </subcellularLocation>
</comment>
<evidence type="ECO:0000313" key="14">
    <source>
        <dbReference type="EMBL" id="CAD7241083.1"/>
    </source>
</evidence>
<dbReference type="GO" id="GO:0140469">
    <property type="term" value="P:GCN2-mediated signaling"/>
    <property type="evidence" value="ECO:0007669"/>
    <property type="project" value="TreeGrafter"/>
</dbReference>
<comment type="similarity">
    <text evidence="9">Belongs to the sirtuin family. Class III subfamily.</text>
</comment>
<evidence type="ECO:0000256" key="3">
    <source>
        <dbReference type="ARBA" id="ARBA00022490"/>
    </source>
</evidence>
<keyword evidence="4" id="KW-0678">Repressor</keyword>
<feature type="binding site" evidence="9">
    <location>
        <begin position="752"/>
        <end position="754"/>
    </location>
    <ligand>
        <name>NAD(+)</name>
        <dbReference type="ChEBI" id="CHEBI:57540"/>
    </ligand>
</feature>
<dbReference type="InterPro" id="IPR027546">
    <property type="entry name" value="Sirtuin_class_III"/>
</dbReference>
<dbReference type="Proteomes" id="UP000677054">
    <property type="component" value="Unassembled WGS sequence"/>
</dbReference>
<dbReference type="EMBL" id="LR899611">
    <property type="protein sequence ID" value="CAD7241083.1"/>
    <property type="molecule type" value="Genomic_DNA"/>
</dbReference>
<dbReference type="InterPro" id="IPR003000">
    <property type="entry name" value="Sirtuin"/>
</dbReference>
<dbReference type="AlphaFoldDB" id="A0A7R8X5U2"/>
<dbReference type="GO" id="GO:0070403">
    <property type="term" value="F:NAD+ binding"/>
    <property type="evidence" value="ECO:0007669"/>
    <property type="project" value="UniProtKB-UniRule"/>
</dbReference>
<organism evidence="14">
    <name type="scientific">Darwinula stevensoni</name>
    <dbReference type="NCBI Taxonomy" id="69355"/>
    <lineage>
        <taxon>Eukaryota</taxon>
        <taxon>Metazoa</taxon>
        <taxon>Ecdysozoa</taxon>
        <taxon>Arthropoda</taxon>
        <taxon>Crustacea</taxon>
        <taxon>Oligostraca</taxon>
        <taxon>Ostracoda</taxon>
        <taxon>Podocopa</taxon>
        <taxon>Podocopida</taxon>
        <taxon>Darwinulocopina</taxon>
        <taxon>Darwinuloidea</taxon>
        <taxon>Darwinulidae</taxon>
        <taxon>Darwinula</taxon>
    </lineage>
</organism>
<feature type="domain" description="RWD" evidence="13">
    <location>
        <begin position="184"/>
        <end position="299"/>
    </location>
</feature>
<feature type="binding site" evidence="9">
    <location>
        <begin position="599"/>
        <end position="602"/>
    </location>
    <ligand>
        <name>NAD(+)</name>
        <dbReference type="ChEBI" id="CHEBI:57540"/>
    </ligand>
</feature>
<dbReference type="CDD" id="cd01412">
    <property type="entry name" value="SIRT5_Af1_CobB"/>
    <property type="match status" value="1"/>
</dbReference>
<comment type="similarity">
    <text evidence="2">Belongs to the IMPACT family.</text>
</comment>
<dbReference type="InterPro" id="IPR016135">
    <property type="entry name" value="UBQ-conjugating_enzyme/RWD"/>
</dbReference>
<dbReference type="PANTHER" id="PTHR16301:SF25">
    <property type="entry name" value="PROTEIN IMPACT"/>
    <property type="match status" value="1"/>
</dbReference>
<evidence type="ECO:0000256" key="11">
    <source>
        <dbReference type="SAM" id="MobiDB-lite"/>
    </source>
</evidence>
<keyword evidence="5 9" id="KW-0808">Transferase</keyword>
<evidence type="ECO:0000256" key="9">
    <source>
        <dbReference type="HAMAP-Rule" id="MF_03160"/>
    </source>
</evidence>
<feature type="binding site" evidence="9">
    <location>
        <position position="561"/>
    </location>
    <ligand>
        <name>substrate</name>
    </ligand>
</feature>
<feature type="binding site" evidence="9">
    <location>
        <position position="765"/>
    </location>
    <ligand>
        <name>NAD(+)</name>
        <dbReference type="ChEBI" id="CHEBI:57540"/>
    </ligand>
</feature>
<dbReference type="InterPro" id="IPR026590">
    <property type="entry name" value="Ssirtuin_cat_dom"/>
</dbReference>
<dbReference type="InterPro" id="IPR029035">
    <property type="entry name" value="DHS-like_NAD/FAD-binding_dom"/>
</dbReference>
<comment type="catalytic activity">
    <reaction evidence="9">
        <text>N(6)-succinyl-L-lysyl-[protein] + NAD(+) + H2O = 2''-O-succinyl-ADP-D-ribose + nicotinamide + L-lysyl-[protein]</text>
        <dbReference type="Rhea" id="RHEA:47668"/>
        <dbReference type="Rhea" id="RHEA-COMP:9752"/>
        <dbReference type="Rhea" id="RHEA-COMP:11877"/>
        <dbReference type="ChEBI" id="CHEBI:15377"/>
        <dbReference type="ChEBI" id="CHEBI:17154"/>
        <dbReference type="ChEBI" id="CHEBI:29969"/>
        <dbReference type="ChEBI" id="CHEBI:57540"/>
        <dbReference type="ChEBI" id="CHEBI:87830"/>
        <dbReference type="ChEBI" id="CHEBI:87832"/>
    </reaction>
</comment>
<gene>
    <name evidence="14" type="ORF">DSTB1V02_LOCUS1085</name>
</gene>
<feature type="region of interest" description="Disordered" evidence="11">
    <location>
        <begin position="16"/>
        <end position="60"/>
    </location>
</feature>
<feature type="binding site" evidence="9">
    <location>
        <begin position="517"/>
        <end position="536"/>
    </location>
    <ligand>
        <name>NAD(+)</name>
        <dbReference type="ChEBI" id="CHEBI:57540"/>
    </ligand>
</feature>
<dbReference type="InterPro" id="IPR023582">
    <property type="entry name" value="Impact"/>
</dbReference>
<keyword evidence="3" id="KW-0963">Cytoplasm</keyword>
<feature type="active site" description="Proton acceptor" evidence="9 10">
    <location>
        <position position="617"/>
    </location>
</feature>
<dbReference type="EC" id="2.3.1.-" evidence="9"/>
<dbReference type="GO" id="GO:0036055">
    <property type="term" value="F:protein-succinyllysine desuccinylase activity"/>
    <property type="evidence" value="ECO:0007669"/>
    <property type="project" value="UniProtKB-UniRule"/>
</dbReference>
<keyword evidence="15" id="KW-1185">Reference proteome</keyword>
<reference evidence="14" key="1">
    <citation type="submission" date="2020-11" db="EMBL/GenBank/DDBJ databases">
        <authorList>
            <person name="Tran Van P."/>
        </authorList>
    </citation>
    <scope>NUCLEOTIDE SEQUENCE</scope>
</reference>
<comment type="function">
    <text evidence="9">NAD-dependent lysine demalonylase, desuccinylase and deglutarylase that specifically removes malonyl, succinyl and glutaryl groups on target proteins. Has weak NAD-dependent protein deacetylase activity; however this activity may not be physiologically relevant in vivo.</text>
</comment>
<evidence type="ECO:0000256" key="10">
    <source>
        <dbReference type="PROSITE-ProRule" id="PRU00236"/>
    </source>
</evidence>
<feature type="binding site" evidence="9 10">
    <location>
        <position position="628"/>
    </location>
    <ligand>
        <name>Zn(2+)</name>
        <dbReference type="ChEBI" id="CHEBI:29105"/>
    </ligand>
</feature>
<feature type="binding site" evidence="9 10">
    <location>
        <position position="625"/>
    </location>
    <ligand>
        <name>Zn(2+)</name>
        <dbReference type="ChEBI" id="CHEBI:29105"/>
    </ligand>
</feature>
<dbReference type="GO" id="GO:0036054">
    <property type="term" value="F:protein-malonyllysine demalonylase activity"/>
    <property type="evidence" value="ECO:0007669"/>
    <property type="project" value="UniProtKB-UniRule"/>
</dbReference>
<feature type="domain" description="Deacetylase sirtuin-type" evidence="12">
    <location>
        <begin position="492"/>
        <end position="792"/>
    </location>
</feature>
<dbReference type="SUPFAM" id="SSF52467">
    <property type="entry name" value="DHS-like NAD/FAD-binding domain"/>
    <property type="match status" value="1"/>
</dbReference>
<keyword evidence="6" id="KW-0810">Translation regulation</keyword>
<keyword evidence="8 9" id="KW-0520">NAD</keyword>
<protein>
    <recommendedName>
        <fullName evidence="9">NAD-dependent protein deacylase</fullName>
        <ecNumber evidence="9">2.3.1.-</ecNumber>
    </recommendedName>
    <alternativeName>
        <fullName evidence="9">Regulatory protein SIR2 homolog 5</fullName>
    </alternativeName>
</protein>
<comment type="catalytic activity">
    <reaction evidence="9">
        <text>N(6)-malonyl-L-lysyl-[protein] + NAD(+) + H2O = 2''-O-malonyl-ADP-D-ribose + nicotinamide + L-lysyl-[protein]</text>
        <dbReference type="Rhea" id="RHEA:47672"/>
        <dbReference type="Rhea" id="RHEA-COMP:9752"/>
        <dbReference type="Rhea" id="RHEA-COMP:11878"/>
        <dbReference type="ChEBI" id="CHEBI:15377"/>
        <dbReference type="ChEBI" id="CHEBI:17154"/>
        <dbReference type="ChEBI" id="CHEBI:29969"/>
        <dbReference type="ChEBI" id="CHEBI:57540"/>
        <dbReference type="ChEBI" id="CHEBI:87831"/>
        <dbReference type="ChEBI" id="CHEBI:87833"/>
    </reaction>
</comment>
<keyword evidence="9" id="KW-0496">Mitochondrion</keyword>
<feature type="binding site" evidence="9 10">
    <location>
        <position position="684"/>
    </location>
    <ligand>
        <name>Zn(2+)</name>
        <dbReference type="ChEBI" id="CHEBI:29105"/>
    </ligand>
</feature>
<dbReference type="InterPro" id="IPR036956">
    <property type="entry name" value="Impact_N_sf"/>
</dbReference>
<feature type="binding site" evidence="9">
    <location>
        <begin position="726"/>
        <end position="728"/>
    </location>
    <ligand>
        <name>NAD(+)</name>
        <dbReference type="ChEBI" id="CHEBI:57540"/>
    </ligand>
</feature>
<dbReference type="SUPFAM" id="SSF54495">
    <property type="entry name" value="UBC-like"/>
    <property type="match status" value="1"/>
</dbReference>
<feature type="binding site" evidence="9 10">
    <location>
        <position position="689"/>
    </location>
    <ligand>
        <name>Zn(2+)</name>
        <dbReference type="ChEBI" id="CHEBI:29105"/>
    </ligand>
</feature>
<dbReference type="Gene3D" id="3.30.1600.10">
    <property type="entry name" value="SIR2/SIRT2 'Small Domain"/>
    <property type="match status" value="1"/>
</dbReference>
<dbReference type="Gene3D" id="3.40.50.1220">
    <property type="entry name" value="TPP-binding domain"/>
    <property type="match status" value="1"/>
</dbReference>
<dbReference type="Gene3D" id="3.30.230.30">
    <property type="entry name" value="Impact, N-terminal domain"/>
    <property type="match status" value="1"/>
</dbReference>
<dbReference type="InterPro" id="IPR006575">
    <property type="entry name" value="RWD_dom"/>
</dbReference>
<dbReference type="OrthoDB" id="424302at2759"/>
<evidence type="ECO:0000259" key="12">
    <source>
        <dbReference type="PROSITE" id="PS50305"/>
    </source>
</evidence>
<dbReference type="Pfam" id="PF01205">
    <property type="entry name" value="Impact_N"/>
    <property type="match status" value="1"/>
</dbReference>
<dbReference type="SMART" id="SM00591">
    <property type="entry name" value="RWD"/>
    <property type="match status" value="1"/>
</dbReference>
<proteinExistence type="inferred from homology"/>
<dbReference type="GO" id="GO:0005739">
    <property type="term" value="C:mitochondrion"/>
    <property type="evidence" value="ECO:0007669"/>
    <property type="project" value="UniProtKB-SubCell"/>
</dbReference>
<evidence type="ECO:0000256" key="8">
    <source>
        <dbReference type="ARBA" id="ARBA00023027"/>
    </source>
</evidence>
<keyword evidence="7" id="KW-0346">Stress response</keyword>
<dbReference type="InterPro" id="IPR001498">
    <property type="entry name" value="Impact_N"/>
</dbReference>